<feature type="compositionally biased region" description="Low complexity" evidence="2">
    <location>
        <begin position="515"/>
        <end position="549"/>
    </location>
</feature>
<protein>
    <submittedName>
        <fullName evidence="4">Glycerophosphoryl diester phosphodiesterase</fullName>
    </submittedName>
</protein>
<dbReference type="GO" id="GO:0008081">
    <property type="term" value="F:phosphoric diester hydrolase activity"/>
    <property type="evidence" value="ECO:0007669"/>
    <property type="project" value="InterPro"/>
</dbReference>
<organism evidence="4 5">
    <name type="scientific">Mycolicibacterium rutilum</name>
    <name type="common">Mycobacterium rutilum</name>
    <dbReference type="NCBI Taxonomy" id="370526"/>
    <lineage>
        <taxon>Bacteria</taxon>
        <taxon>Bacillati</taxon>
        <taxon>Actinomycetota</taxon>
        <taxon>Actinomycetes</taxon>
        <taxon>Mycobacteriales</taxon>
        <taxon>Mycobacteriaceae</taxon>
        <taxon>Mycolicibacterium</taxon>
    </lineage>
</organism>
<dbReference type="CDD" id="cd08582">
    <property type="entry name" value="GDPD_like_2"/>
    <property type="match status" value="1"/>
</dbReference>
<feature type="region of interest" description="Disordered" evidence="2">
    <location>
        <begin position="4245"/>
        <end position="4286"/>
    </location>
</feature>
<dbReference type="Gene3D" id="3.20.20.190">
    <property type="entry name" value="Phosphatidylinositol (PI) phosphodiesterase"/>
    <property type="match status" value="1"/>
</dbReference>
<feature type="region of interest" description="Disordered" evidence="2">
    <location>
        <begin position="2185"/>
        <end position="2210"/>
    </location>
</feature>
<evidence type="ECO:0000256" key="2">
    <source>
        <dbReference type="SAM" id="MobiDB-lite"/>
    </source>
</evidence>
<feature type="region of interest" description="Disordered" evidence="2">
    <location>
        <begin position="294"/>
        <end position="627"/>
    </location>
</feature>
<dbReference type="EMBL" id="LT629971">
    <property type="protein sequence ID" value="SEH82358.1"/>
    <property type="molecule type" value="Genomic_DNA"/>
</dbReference>
<evidence type="ECO:0000259" key="3">
    <source>
        <dbReference type="PROSITE" id="PS51704"/>
    </source>
</evidence>
<feature type="compositionally biased region" description="Basic and acidic residues" evidence="2">
    <location>
        <begin position="1198"/>
        <end position="1207"/>
    </location>
</feature>
<dbReference type="PANTHER" id="PTHR46211:SF13">
    <property type="entry name" value="GLYCEROPHOSPHODIESTER PHOSPHODIESTERASE 1-RELATED"/>
    <property type="match status" value="1"/>
</dbReference>
<dbReference type="Pfam" id="PF25547">
    <property type="entry name" value="WXG100_2"/>
    <property type="match status" value="1"/>
</dbReference>
<dbReference type="Pfam" id="PF03009">
    <property type="entry name" value="GDPD"/>
    <property type="match status" value="1"/>
</dbReference>
<feature type="region of interest" description="Disordered" evidence="2">
    <location>
        <begin position="768"/>
        <end position="789"/>
    </location>
</feature>
<feature type="coiled-coil region" evidence="1">
    <location>
        <begin position="2986"/>
        <end position="3037"/>
    </location>
</feature>
<feature type="compositionally biased region" description="Basic and acidic residues" evidence="2">
    <location>
        <begin position="1223"/>
        <end position="1236"/>
    </location>
</feature>
<name>A0A1H6LCJ8_MYCRU</name>
<evidence type="ECO:0000256" key="1">
    <source>
        <dbReference type="SAM" id="Coils"/>
    </source>
</evidence>
<dbReference type="InterPro" id="IPR017946">
    <property type="entry name" value="PLC-like_Pdiesterase_TIM-brl"/>
</dbReference>
<gene>
    <name evidence="4" type="ORF">SAMN04489835_4562</name>
</gene>
<dbReference type="InterPro" id="IPR028908">
    <property type="entry name" value="Tox-PL_dom"/>
</dbReference>
<dbReference type="InterPro" id="IPR057746">
    <property type="entry name" value="CpnT-like_N"/>
</dbReference>
<dbReference type="InterPro" id="IPR010427">
    <property type="entry name" value="DUF1023"/>
</dbReference>
<feature type="compositionally biased region" description="Low complexity" evidence="2">
    <location>
        <begin position="563"/>
        <end position="585"/>
    </location>
</feature>
<feature type="compositionally biased region" description="Acidic residues" evidence="2">
    <location>
        <begin position="4275"/>
        <end position="4286"/>
    </location>
</feature>
<feature type="region of interest" description="Disordered" evidence="2">
    <location>
        <begin position="1596"/>
        <end position="1617"/>
    </location>
</feature>
<feature type="region of interest" description="Disordered" evidence="2">
    <location>
        <begin position="1198"/>
        <end position="1270"/>
    </location>
</feature>
<feature type="compositionally biased region" description="Polar residues" evidence="2">
    <location>
        <begin position="4246"/>
        <end position="4255"/>
    </location>
</feature>
<dbReference type="GO" id="GO:0006629">
    <property type="term" value="P:lipid metabolic process"/>
    <property type="evidence" value="ECO:0007669"/>
    <property type="project" value="InterPro"/>
</dbReference>
<feature type="region of interest" description="Disordered" evidence="2">
    <location>
        <begin position="2874"/>
        <end position="2905"/>
    </location>
</feature>
<proteinExistence type="predicted"/>
<dbReference type="InterPro" id="IPR030395">
    <property type="entry name" value="GP_PDE_dom"/>
</dbReference>
<accession>A0A1H6LCJ8</accession>
<dbReference type="OrthoDB" id="5969911at2"/>
<dbReference type="Pfam" id="PF15644">
    <property type="entry name" value="Gln_amidase"/>
    <property type="match status" value="2"/>
</dbReference>
<dbReference type="Proteomes" id="UP000182915">
    <property type="component" value="Chromosome I"/>
</dbReference>
<dbReference type="PROSITE" id="PS51704">
    <property type="entry name" value="GP_PDE"/>
    <property type="match status" value="1"/>
</dbReference>
<feature type="region of interest" description="Disordered" evidence="2">
    <location>
        <begin position="869"/>
        <end position="899"/>
    </location>
</feature>
<sequence>MDFDIPPWLQWVSYLAGDQWPQGSENGMFRIEEHLLAAADQLDELIPELNRVRGETLSVLMGEAAQAADDQFAMLFDGDYSVDKLSDALRALGESSGGTGSEIQYSKYSIVVGLALAAAEISYALAMSGPTFGGSLAAIPPIEWATATSIRQLISLLLGRLAAKVREMLARTSVKQLVKASLKESPKEALQELGIAATQEAIVYGLQGDRYNVNGERLLMNGIASTVGGGAGGASAVPVSAYLGPARTMAGARAKGVTTFFTAGVMGNLAGTASVGGDFDPFMIMVSSTTSSIGGLKGAGVMPATPSRTPDGQLPGPPADPRSMPEDGGPLHEPAPDDSEPATGDRSPAGNDTNSDPDNTVGRAEVNGQVPDSADSTDSTDGARVAEPVAGQSHANVDAETNHAAVQRDSAPADVDGGTQQAQPLPQTGDPAATPAPTSDGAGLVDAPTAHDTSSAEPIAGLAAADTAPDVSATGQPVNGAVADAGPTTDSAEVSPNSVAGAITPDQPSPNQAHAVSPATPSGSPAGTPAAPPSSTTSAPTSSSTSVPPSRTPPPSQPRRSETPSADQDPDTTAPRATPAAQVTQDGAIPAARIAEDVAAQPDTADTGAPAPDPDATIGTPDPSDNDCIQRVAEVLSAKYGRPIRLEELPSSQGTPATALFRAVGSGGEFATLAQVKAELEGMESGSSAIVTSAWAGGPNRGGHAYLAVNQDGQVFLETPDGERRPWPPDWRPDAVLRSAVGYLDEHGNPTNRLSDISQLVAPAAIGLARGHPGEGDPSPSPDGDRSAGERWRDVVPQHMVADSALARRVPPVDSAEQLRNPLGLMEAASARARDNAAWWAGLTGAEQSALIHSYPHHIGNAEGIPASARHEANTQSLNKDHRELQARRERGERLSREQRKQLARLERIQEQLTQARDAADDAGVGGPMLLAFDPLSFGGNGRALVSFGADPYSADSVSWHVPGLKMNIDQLGPCMGDALKHLQSTLHENPTLKATSIAWIGYDTPSGLFGAASQNAARAGAAILYADIRAFNTARDAWAGDGSHFRGNHVFAHSYGSTTASHAGRDGRLANDIRTITLIGSPGAGPVQNADEFGPDVDVYVASSSRDPIAAVGARLFGAAGRILGINLGVDPAMSSFGAQRITAEFSAAMDRRRTWGTHLSYYKFVDRTADPPVRTESLANFGRIAAGHPDRLDFESARTIDERPLRRPHLRTVEPAAGRPLRLDDGEHADDRSVRRPWNPRWRTPPPAAVEPTQADAGELSPGDTTDTPAETAAIHLDPETARDIADQALAQRGLDADALMSPADHTKPVPAAVTLARGNAQWWKGLSPTQQQALIQTYPRQIGNAEGVPPMARHDANSLKLQEYLAHRDLLESRRDNGLELSGKQQQFVDLMNEIEAALRSAERNTARANVGGPYLLALDPRAFGGNGRAIVSFGADPYTADSVSWYVPGMTTTIEKLRTMMLRGFNQLQSTLQQDPDLSAASITYIGYKAPGSWDPNVMFQRMAHNGGQIFASDLLSFNTGRDEFAADGSHFRNNHVFAHSYGSTTVSHAAVGERLGEDISTVTLIGSPGAGPLQHASEFGENVRVFVASSSRDRTPGLGGEQPGHRGRTIRRMGQGVDPAMDTFGATRITSEFPSALDHGGPGSRMTHSLYWAYLDPGTLRIRSESLTNFGRIAAGQFDQVDQEAHRTLVEKQRLFRKPRLITVEPAIGRPLRIADDPTARHSVEGRHIWNPRFQRLPAAADTASETIPSADELVAADVEQVPATSQVVADTALAERGITADQLMSPADHRVAVDEAVRRADANARWWKGLTESQRQALIEAYPHQVGNAEGIPPMARHQANSLMLDKYLAYRDLLVSRRDNGVALNGAQEKYLALMNKIEDGLRAAQRNTSRAQVGGPYLLALDPRAFNGVGRAIVSFGADPYTADSVSWYVPGMSTTIEKLRTMMQRGFNQLESTLRENPDLNAASITYLGYEPPGSWDPRVTSQTMARNGGQIFASDIRAFNAGRNEFAGDGTQFNGNHIFAHSYGSSTVSHAGAGMRLAGQVRTITLIGSPGAGPLRHASEFGIGAHNVFVASSSRDRTTGLGGERPGERGRFIRSRGQGIDPAMDSFGAQRITAEFPAVLDRYGAGSRMTHSLYWAYLDPGTLQVRTESLANFGRIAAGRIDRVDLEGHRTLRERPRVGRSPGEGTVDPAIGRPLRVHDDPSRHYPVNRRNFWNPRFGRESNCAFDVMDQLSARYGRDFLLPLAPSPRGIPAARLFEALGLRSQFATYADVEAELLARGDGSSAVLASRWRGRGQAGHAFLAVNDGGTVYLLDPHSGEQRRWPPPWSEDAVRRTAVGYLDRNGDPADAYDGSTDHLAAAAFIGRVQGLPDHVAVGAADTLLTERGIHATELRSPLGDAELAVQRAQDNATWWAALSDTQRQHLIASYPQHVGNAEGIPAADRDTANRRVLQEYRGRADVVQRKLDEFVRPSREERKFLDTVNRIEAALRKADADAQRAGLPAPLLLAFDPAAFGGDGRAVIGFGADPYTAQEVSWHAGRQPIDEIGALVGPALDQLQSHDSAIVWVGDNRAAPALHSDIAALHAVRAALVAEGGDVATLARTRIHTSTTAADPDLWVPRDDSGRVVAHRGASHDFPEQTLAAYREALRQGARGLECDVRMTKDGHLVCIHDRQVARTSDGTGSVGDMTLAQLQELDFGGWHPSRDVADTRSDTGILTLEQLLQLVAEHDKPVTLFIETKHPDSGGWRLEREVVALLERYGMANPESPAQARAAVISFYPDALWRVRRAAPNLPTVLLGQTAPYLAGAVGATGIGPSIATLRANPELVDSAAARGLTTYCWTVNSQADVQYARDLGVGWIATDHPGQTGALIPEPAETSSPAPQPEPSEVPTPDTDATRAVAEEALAQRIPPVRPDELRNPLGVVDEAVARAQNNAAWWQGLTDEQRQALIETYPQHIGNAEGIPATARDAANRQVLQQLRDRADQVQSKIDEGTRTSGEERRFLRRVNRLDNALRKAAADAARANLDGPLLLAFDPAEFGGDGRAVVSFGDDPHQADSVSWHAPGVQTSVHSLFGFYTGNALHHLQSVRQENPNLTAASIAWIGYDTPSGRGLGHMLRQTAARTGGEILHSDIRAFNAGRDALAGDGSHFTGNHVFGYSYGSTTTAYAGRDGRLAGHVRTISLIGSPGAGPLRHASEFGPGVDVYVASSSRDAVTALGGRTPGATSRLLGALTRAFGLGVDPAMDVFGAVRIAAEFPDGRNLPLTGGTHHAYYLHTDPVATPANRSESGANFGRIAAGNPERLQVERHRTSDGGRTVEPAAERAGPRRIWNPIWRRIPNCATVVTDQLSALFDRDIRLGVRASRRGVPARALFETLGLDAQFTSYADVEATLRNRPDGTTAVLVSRWSGAQQGGHAYLARKVDGAIRLFDPHTGEWSGWPPHWGQDAVDLTAVGYLTSSGEPLGRVNVDVPLRLDAADAVGRVAGVPAEGDFARRQAEYRAQPPATRQVDTRYADAPGDVVDITGDMESARRLARDLSGMYGPYRIDLHDVDRFGSEVLLTGSIFNGDTKIGTIQRSFDRDSQGRLVAIHSGLEITTDKKLRGRGFSKALTAEFERLYLRSGVDRAEMRTHSNGGSAWPPRGFTWDPDPRKLQESLNAVKDSLGRLRSTVGAEGRALLDKILPQLEPDNPHLPEPIDLLDLSTSAEPDLGRQLLNGVGARREQGLNYVKYYREDQAPAQPTGVKGILHRLFGGSRASENCAVSVASELSRMYGREIRVAAPRTSMGVTAHALFLAVGTSSEFQSYAQVEETLRGMAANSSAVLASRWAHNSGRSGGHAYLAVFDGRDVFLVDTTTGQRSGWPPDWGQDAVTRTAVGYLDEHGNPVRPLHDVPLQLAAADRISHVQGTDPVVPGPPDPVRVLGLREHRRGTLSELEASAVYGDGEARLRELDERLARDGVELRERARILAEQRNALKAWTQDLMANREVADLLAARETTATFEDLVARNEAKGLAGGAVYEAIIHSATHSGYAPGTLSDAETTQVYGKFELALRELNEQLQRDGVPVQDRARLLSDLRGSLRSWTRELMSNRAAAEVLASNERSPSFDDLVARNESKGLTGDAVYEAIIASATHSHYAQGTLSNAETRTVYTTFELGMREVAQRLENEGADLEERARTLYELRASLRSWTRTLMADRETAEHLTANEPNPSFEDLVARQQAKGRVGDEIYEAIIASATRSRPSVNESLGIDPENPPPMPRMRGLPGDDEEDESRAHD</sequence>
<feature type="compositionally biased region" description="Polar residues" evidence="2">
    <location>
        <begin position="488"/>
        <end position="498"/>
    </location>
</feature>
<feature type="domain" description="GP-PDE" evidence="3">
    <location>
        <begin position="2633"/>
        <end position="2881"/>
    </location>
</feature>
<dbReference type="STRING" id="370526.SAMN04489835_4562"/>
<keyword evidence="1" id="KW-0175">Coiled coil</keyword>
<dbReference type="Pfam" id="PF06259">
    <property type="entry name" value="Abhydrolase_8"/>
    <property type="match status" value="4"/>
</dbReference>
<feature type="compositionally biased region" description="Low complexity" evidence="2">
    <location>
        <begin position="599"/>
        <end position="623"/>
    </location>
</feature>
<feature type="region of interest" description="Disordered" evidence="2">
    <location>
        <begin position="2085"/>
        <end position="2110"/>
    </location>
</feature>
<evidence type="ECO:0000313" key="4">
    <source>
        <dbReference type="EMBL" id="SEH82358.1"/>
    </source>
</evidence>
<dbReference type="SUPFAM" id="SSF51695">
    <property type="entry name" value="PLC-like phosphodiesterases"/>
    <property type="match status" value="1"/>
</dbReference>
<evidence type="ECO:0000313" key="5">
    <source>
        <dbReference type="Proteomes" id="UP000182915"/>
    </source>
</evidence>
<keyword evidence="5" id="KW-1185">Reference proteome</keyword>
<reference evidence="5" key="1">
    <citation type="submission" date="2016-10" db="EMBL/GenBank/DDBJ databases">
        <authorList>
            <person name="Varghese N."/>
            <person name="Submissions S."/>
        </authorList>
    </citation>
    <scope>NUCLEOTIDE SEQUENCE [LARGE SCALE GENOMIC DNA]</scope>
    <source>
        <strain evidence="5">DSM 45405</strain>
    </source>
</reference>
<dbReference type="PANTHER" id="PTHR46211">
    <property type="entry name" value="GLYCEROPHOSPHORYL DIESTER PHOSPHODIESTERASE"/>
    <property type="match status" value="1"/>
</dbReference>